<protein>
    <submittedName>
        <fullName evidence="2">SET domain-containing protein</fullName>
    </submittedName>
</protein>
<dbReference type="RefSeq" id="WP_139599750.1">
    <property type="nucleotide sequence ID" value="NZ_VDDC01000065.1"/>
</dbReference>
<reference evidence="2 3" key="1">
    <citation type="submission" date="2019-06" db="EMBL/GenBank/DDBJ databases">
        <authorList>
            <person name="Li J."/>
        </authorList>
    </citation>
    <scope>NUCLEOTIDE SEQUENCE [LARGE SCALE GENOMIC DNA]</scope>
    <source>
        <strain evidence="2 3">CGMCC 1.8012</strain>
    </source>
</reference>
<dbReference type="InterPro" id="IPR046341">
    <property type="entry name" value="SET_dom_sf"/>
</dbReference>
<dbReference type="InterPro" id="IPR001214">
    <property type="entry name" value="SET_dom"/>
</dbReference>
<proteinExistence type="predicted"/>
<dbReference type="SMART" id="SM00317">
    <property type="entry name" value="SET"/>
    <property type="match status" value="1"/>
</dbReference>
<evidence type="ECO:0000259" key="1">
    <source>
        <dbReference type="PROSITE" id="PS50280"/>
    </source>
</evidence>
<dbReference type="PROSITE" id="PS50280">
    <property type="entry name" value="SET"/>
    <property type="match status" value="1"/>
</dbReference>
<sequence length="169" mass="19166">MLTVDHNISQSTIHGLGVFSNEKIAAGQLVWTFSPVVDREVPIEQLLKMPDHVLRMFARHAWYVKERGTFVIGLDGDYFMNHSDEPNLTDDGEHMYAARDIEVGDELTCDYSTVTVVEFDPNKGHAHAEDIREFYTKIFQQDAHQRVTAEVGMLAPISKLAQLQMRSCA</sequence>
<name>A0A5C4R0Z3_9RHOB</name>
<dbReference type="Proteomes" id="UP000304880">
    <property type="component" value="Unassembled WGS sequence"/>
</dbReference>
<organism evidence="2 3">
    <name type="scientific">Paracoccus haeundaensis</name>
    <dbReference type="NCBI Taxonomy" id="225362"/>
    <lineage>
        <taxon>Bacteria</taxon>
        <taxon>Pseudomonadati</taxon>
        <taxon>Pseudomonadota</taxon>
        <taxon>Alphaproteobacteria</taxon>
        <taxon>Rhodobacterales</taxon>
        <taxon>Paracoccaceae</taxon>
        <taxon>Paracoccus</taxon>
    </lineage>
</organism>
<gene>
    <name evidence="2" type="ORF">FHD67_19385</name>
</gene>
<evidence type="ECO:0000313" key="3">
    <source>
        <dbReference type="Proteomes" id="UP000304880"/>
    </source>
</evidence>
<dbReference type="Gene3D" id="2.170.270.10">
    <property type="entry name" value="SET domain"/>
    <property type="match status" value="1"/>
</dbReference>
<keyword evidence="3" id="KW-1185">Reference proteome</keyword>
<dbReference type="SUPFAM" id="SSF82199">
    <property type="entry name" value="SET domain"/>
    <property type="match status" value="1"/>
</dbReference>
<feature type="domain" description="SET" evidence="1">
    <location>
        <begin position="4"/>
        <end position="112"/>
    </location>
</feature>
<accession>A0A5C4R0Z3</accession>
<comment type="caution">
    <text evidence="2">The sequence shown here is derived from an EMBL/GenBank/DDBJ whole genome shotgun (WGS) entry which is preliminary data.</text>
</comment>
<dbReference type="AlphaFoldDB" id="A0A5C4R0Z3"/>
<dbReference type="EMBL" id="VDDC01000065">
    <property type="protein sequence ID" value="TNH37612.1"/>
    <property type="molecule type" value="Genomic_DNA"/>
</dbReference>
<evidence type="ECO:0000313" key="2">
    <source>
        <dbReference type="EMBL" id="TNH37612.1"/>
    </source>
</evidence>
<dbReference type="CDD" id="cd08161">
    <property type="entry name" value="SET"/>
    <property type="match status" value="1"/>
</dbReference>
<dbReference type="Pfam" id="PF00856">
    <property type="entry name" value="SET"/>
    <property type="match status" value="1"/>
</dbReference>